<evidence type="ECO:0000313" key="1">
    <source>
        <dbReference type="EMBL" id="MPN06911.1"/>
    </source>
</evidence>
<accession>A0A645EY16</accession>
<sequence length="146" mass="16241">MPDLPPPLISDVFEHCKLFDREDLQPTANRGWTFREVKPAKHSGWESAEPGSVFEFKVEGERIFISWWCFRGAMGMASVTVDDGKPVVLDGWTSATWGGYRNTRAVATGLKPGMHTVKIELLDKKHPESTGHQFRIQGIGSAGATR</sequence>
<protein>
    <submittedName>
        <fullName evidence="1">Uncharacterized protein</fullName>
    </submittedName>
</protein>
<dbReference type="EMBL" id="VSSQ01052856">
    <property type="protein sequence ID" value="MPN06911.1"/>
    <property type="molecule type" value="Genomic_DNA"/>
</dbReference>
<organism evidence="1">
    <name type="scientific">bioreactor metagenome</name>
    <dbReference type="NCBI Taxonomy" id="1076179"/>
    <lineage>
        <taxon>unclassified sequences</taxon>
        <taxon>metagenomes</taxon>
        <taxon>ecological metagenomes</taxon>
    </lineage>
</organism>
<dbReference type="Gene3D" id="2.60.120.260">
    <property type="entry name" value="Galactose-binding domain-like"/>
    <property type="match status" value="1"/>
</dbReference>
<name>A0A645EY16_9ZZZZ</name>
<gene>
    <name evidence="1" type="ORF">SDC9_154168</name>
</gene>
<reference evidence="1" key="1">
    <citation type="submission" date="2019-08" db="EMBL/GenBank/DDBJ databases">
        <authorList>
            <person name="Kucharzyk K."/>
            <person name="Murdoch R.W."/>
            <person name="Higgins S."/>
            <person name="Loffler F."/>
        </authorList>
    </citation>
    <scope>NUCLEOTIDE SEQUENCE</scope>
</reference>
<proteinExistence type="predicted"/>
<dbReference type="AlphaFoldDB" id="A0A645EY16"/>
<comment type="caution">
    <text evidence="1">The sequence shown here is derived from an EMBL/GenBank/DDBJ whole genome shotgun (WGS) entry which is preliminary data.</text>
</comment>